<name>A0A1F7F0X7_UNCRA</name>
<keyword evidence="1" id="KW-0802">TPR repeat</keyword>
<evidence type="ECO:0000313" key="2">
    <source>
        <dbReference type="EMBL" id="OGK00305.1"/>
    </source>
</evidence>
<comment type="caution">
    <text evidence="2">The sequence shown here is derived from an EMBL/GenBank/DDBJ whole genome shotgun (WGS) entry which is preliminary data.</text>
</comment>
<sequence>MTDILKRPWDLVENQNSDLNIQAGQVVELVVLAVKRTGIRCRLLNGCQPVTFRLVREEVEGEIITVEVIKIWRYKTTDYMTGSVLSSRIDIPALKLTPLGIKDQGEWDPAGEDLFDNGDPFEKYYAPIIVRGPRKSYEMEQVIPFQDPDDDWSDPIIEAADCHDRGDYEKAHEIMEHILTTDLRCIDAHAHLGNWDSDGSTFRLERAKRHYQVGIKIAELSFGNEFEGLLPWGHINNRPFLRCMHGYGLVLWKLGEIQEAKQVFDKMLWLNPSDNQGARFLLADIESGKSLNELEDDYKRMDEKKNNHVV</sequence>
<dbReference type="Proteomes" id="UP000179243">
    <property type="component" value="Unassembled WGS sequence"/>
</dbReference>
<protein>
    <submittedName>
        <fullName evidence="2">Uncharacterized protein</fullName>
    </submittedName>
</protein>
<evidence type="ECO:0000256" key="1">
    <source>
        <dbReference type="PROSITE-ProRule" id="PRU00339"/>
    </source>
</evidence>
<feature type="repeat" description="TPR" evidence="1">
    <location>
        <begin position="241"/>
        <end position="274"/>
    </location>
</feature>
<dbReference type="Gene3D" id="1.25.40.10">
    <property type="entry name" value="Tetratricopeptide repeat domain"/>
    <property type="match status" value="1"/>
</dbReference>
<dbReference type="InterPro" id="IPR019734">
    <property type="entry name" value="TPR_rpt"/>
</dbReference>
<gene>
    <name evidence="2" type="ORF">A2519_10940</name>
</gene>
<accession>A0A1F7F0X7</accession>
<dbReference type="InterPro" id="IPR011990">
    <property type="entry name" value="TPR-like_helical_dom_sf"/>
</dbReference>
<dbReference type="AlphaFoldDB" id="A0A1F7F0X7"/>
<reference evidence="2 3" key="1">
    <citation type="journal article" date="2016" name="Nat. Commun.">
        <title>Thousands of microbial genomes shed light on interconnected biogeochemical processes in an aquifer system.</title>
        <authorList>
            <person name="Anantharaman K."/>
            <person name="Brown C.T."/>
            <person name="Hug L.A."/>
            <person name="Sharon I."/>
            <person name="Castelle C.J."/>
            <person name="Probst A.J."/>
            <person name="Thomas B.C."/>
            <person name="Singh A."/>
            <person name="Wilkins M.J."/>
            <person name="Karaoz U."/>
            <person name="Brodie E.L."/>
            <person name="Williams K.H."/>
            <person name="Hubbard S.S."/>
            <person name="Banfield J.F."/>
        </authorList>
    </citation>
    <scope>NUCLEOTIDE SEQUENCE [LARGE SCALE GENOMIC DNA]</scope>
</reference>
<dbReference type="SUPFAM" id="SSF48452">
    <property type="entry name" value="TPR-like"/>
    <property type="match status" value="1"/>
</dbReference>
<evidence type="ECO:0000313" key="3">
    <source>
        <dbReference type="Proteomes" id="UP000179243"/>
    </source>
</evidence>
<proteinExistence type="predicted"/>
<dbReference type="PROSITE" id="PS50005">
    <property type="entry name" value="TPR"/>
    <property type="match status" value="1"/>
</dbReference>
<dbReference type="EMBL" id="MFYX01000149">
    <property type="protein sequence ID" value="OGK00305.1"/>
    <property type="molecule type" value="Genomic_DNA"/>
</dbReference>
<organism evidence="2 3">
    <name type="scientific">Candidatus Raymondbacteria bacterium RIFOXYD12_FULL_49_13</name>
    <dbReference type="NCBI Taxonomy" id="1817890"/>
    <lineage>
        <taxon>Bacteria</taxon>
        <taxon>Raymondiibacteriota</taxon>
    </lineage>
</organism>